<dbReference type="AlphaFoldDB" id="A0AAD5CBH8"/>
<name>A0AAD5CBH8_AMBAR</name>
<organism evidence="1 2">
    <name type="scientific">Ambrosia artemisiifolia</name>
    <name type="common">Common ragweed</name>
    <dbReference type="NCBI Taxonomy" id="4212"/>
    <lineage>
        <taxon>Eukaryota</taxon>
        <taxon>Viridiplantae</taxon>
        <taxon>Streptophyta</taxon>
        <taxon>Embryophyta</taxon>
        <taxon>Tracheophyta</taxon>
        <taxon>Spermatophyta</taxon>
        <taxon>Magnoliopsida</taxon>
        <taxon>eudicotyledons</taxon>
        <taxon>Gunneridae</taxon>
        <taxon>Pentapetalae</taxon>
        <taxon>asterids</taxon>
        <taxon>campanulids</taxon>
        <taxon>Asterales</taxon>
        <taxon>Asteraceae</taxon>
        <taxon>Asteroideae</taxon>
        <taxon>Heliantheae alliance</taxon>
        <taxon>Heliantheae</taxon>
        <taxon>Ambrosia</taxon>
    </lineage>
</organism>
<protein>
    <submittedName>
        <fullName evidence="1">Uncharacterized protein</fullName>
    </submittedName>
</protein>
<comment type="caution">
    <text evidence="1">The sequence shown here is derived from an EMBL/GenBank/DDBJ whole genome shotgun (WGS) entry which is preliminary data.</text>
</comment>
<sequence>MCTAHCHLSIKTTPSLSVKPTEERETEFVLEPATTNLTLASVSDLDEMAVAKLLLVMIEGLERVWLGPCLRRLSTFELERVYAEAMVPLLFRDVLLSLLMILRAAQLACTPPHSSAERDGGLWRCADQEDGAGCGTVSDVQPSLIDVSSAQWVGK</sequence>
<accession>A0AAD5CBH8</accession>
<evidence type="ECO:0000313" key="2">
    <source>
        <dbReference type="Proteomes" id="UP001206925"/>
    </source>
</evidence>
<evidence type="ECO:0000313" key="1">
    <source>
        <dbReference type="EMBL" id="KAI7737584.1"/>
    </source>
</evidence>
<gene>
    <name evidence="1" type="ORF">M8C21_020231</name>
</gene>
<reference evidence="1" key="1">
    <citation type="submission" date="2022-06" db="EMBL/GenBank/DDBJ databases">
        <title>Uncovering the hologenomic basis of an extraordinary plant invasion.</title>
        <authorList>
            <person name="Bieker V.C."/>
            <person name="Martin M.D."/>
            <person name="Gilbert T."/>
            <person name="Hodgins K."/>
            <person name="Battlay P."/>
            <person name="Petersen B."/>
            <person name="Wilson J."/>
        </authorList>
    </citation>
    <scope>NUCLEOTIDE SEQUENCE</scope>
    <source>
        <strain evidence="1">AA19_3_7</strain>
        <tissue evidence="1">Leaf</tissue>
    </source>
</reference>
<feature type="non-terminal residue" evidence="1">
    <location>
        <position position="1"/>
    </location>
</feature>
<proteinExistence type="predicted"/>
<dbReference type="EMBL" id="JAMZMK010008992">
    <property type="protein sequence ID" value="KAI7737584.1"/>
    <property type="molecule type" value="Genomic_DNA"/>
</dbReference>
<keyword evidence="2" id="KW-1185">Reference proteome</keyword>
<dbReference type="Proteomes" id="UP001206925">
    <property type="component" value="Unassembled WGS sequence"/>
</dbReference>